<protein>
    <recommendedName>
        <fullName evidence="7">Small-conductance mechanosensitive channel</fullName>
    </recommendedName>
</protein>
<evidence type="ECO:0000256" key="2">
    <source>
        <dbReference type="ARBA" id="ARBA00008017"/>
    </source>
</evidence>
<dbReference type="GO" id="GO:0005886">
    <property type="term" value="C:plasma membrane"/>
    <property type="evidence" value="ECO:0007669"/>
    <property type="project" value="UniProtKB-SubCell"/>
</dbReference>
<sequence length="382" mass="41318">MISSNPVNDVAERGERIVRPVGSLFEWAIDNFNGLLVGGLVAAGIVGLMLIVRWFGRRLIEKHPDPNSWKSVIGHVLARTTVLFMVAAAIDIVTNFAPVPARLQRLTDILFIIAASFQAAIWAREIILGAVRSRVGENPGESTLGNAMAIIRVLVSVAVFALALIVILDNLGVNVTTLVAGLGIGGIAIGLAAQGIFADLFAALSIVFDRPFRRGDTVRFGTTVGTVERIGLKTTRVRAVSGEQVIISNTKLLEQEVTNVADAKVRRVVILFGLVYKTAPEVLEDLPRLADTIVKPQKNCRLVRALVTNFGASSIDCEVVYDQRTNDPDVIARTRSEILIGLAKLFRTERIDFAYPTQTTYTAAPDGTLVMPWAPPAKTTEA</sequence>
<feature type="transmembrane region" description="Helical" evidence="7">
    <location>
        <begin position="76"/>
        <end position="97"/>
    </location>
</feature>
<dbReference type="KEGG" id="srhi:H9L12_03135"/>
<comment type="function">
    <text evidence="7">Mechanosensitive channel that participates in the regulation of osmotic pressure changes within the cell, opening in response to stretch forces in the membrane lipid bilayer, without the need for other proteins. Contributes to normal resistance to hypoosmotic shock. Forms an ion channel of 1.0 nanosiemens conductance with a slight preference for anions.</text>
</comment>
<accession>A0A7G9SCL2</accession>
<proteinExistence type="inferred from homology"/>
<keyword evidence="7" id="KW-0406">Ion transport</keyword>
<dbReference type="InterPro" id="IPR049142">
    <property type="entry name" value="MS_channel_1st"/>
</dbReference>
<keyword evidence="7" id="KW-0813">Transport</keyword>
<dbReference type="InterPro" id="IPR023408">
    <property type="entry name" value="MscS_beta-dom_sf"/>
</dbReference>
<dbReference type="Gene3D" id="2.30.30.60">
    <property type="match status" value="1"/>
</dbReference>
<comment type="subunit">
    <text evidence="7">Homoheptamer.</text>
</comment>
<evidence type="ECO:0000256" key="3">
    <source>
        <dbReference type="ARBA" id="ARBA00022475"/>
    </source>
</evidence>
<dbReference type="Gene3D" id="3.30.70.100">
    <property type="match status" value="1"/>
</dbReference>
<dbReference type="InterPro" id="IPR006685">
    <property type="entry name" value="MscS_channel_2nd"/>
</dbReference>
<comment type="subcellular location">
    <subcellularLocation>
        <location evidence="7">Cell inner membrane</location>
        <topology evidence="7">Multi-pass membrane protein</topology>
    </subcellularLocation>
    <subcellularLocation>
        <location evidence="1">Cell membrane</location>
        <topology evidence="1">Multi-pass membrane protein</topology>
    </subcellularLocation>
</comment>
<evidence type="ECO:0000259" key="9">
    <source>
        <dbReference type="Pfam" id="PF21088"/>
    </source>
</evidence>
<dbReference type="SUPFAM" id="SSF82689">
    <property type="entry name" value="Mechanosensitive channel protein MscS (YggB), C-terminal domain"/>
    <property type="match status" value="1"/>
</dbReference>
<name>A0A7G9SCL2_9SPHN</name>
<keyword evidence="5 7" id="KW-1133">Transmembrane helix</keyword>
<dbReference type="Gene3D" id="1.10.287.1260">
    <property type="match status" value="1"/>
</dbReference>
<evidence type="ECO:0000256" key="5">
    <source>
        <dbReference type="ARBA" id="ARBA00022989"/>
    </source>
</evidence>
<dbReference type="Proteomes" id="UP000515955">
    <property type="component" value="Chromosome"/>
</dbReference>
<comment type="similarity">
    <text evidence="2 7">Belongs to the MscS (TC 1.A.23) family.</text>
</comment>
<reference evidence="10 11" key="1">
    <citation type="submission" date="2020-08" db="EMBL/GenBank/DDBJ databases">
        <title>Genome sequence of Sphingomonas rhizophila KACC 19189T.</title>
        <authorList>
            <person name="Hyun D.-W."/>
            <person name="Bae J.-W."/>
        </authorList>
    </citation>
    <scope>NUCLEOTIDE SEQUENCE [LARGE SCALE GENOMIC DNA]</scope>
    <source>
        <strain evidence="10 11">KACC 19189</strain>
    </source>
</reference>
<evidence type="ECO:0000256" key="6">
    <source>
        <dbReference type="ARBA" id="ARBA00023136"/>
    </source>
</evidence>
<dbReference type="InterPro" id="IPR010920">
    <property type="entry name" value="LSM_dom_sf"/>
</dbReference>
<dbReference type="GO" id="GO:0008381">
    <property type="term" value="F:mechanosensitive monoatomic ion channel activity"/>
    <property type="evidence" value="ECO:0007669"/>
    <property type="project" value="InterPro"/>
</dbReference>
<dbReference type="Pfam" id="PF00924">
    <property type="entry name" value="MS_channel_2nd"/>
    <property type="match status" value="1"/>
</dbReference>
<feature type="transmembrane region" description="Helical" evidence="7">
    <location>
        <begin position="149"/>
        <end position="168"/>
    </location>
</feature>
<evidence type="ECO:0000256" key="7">
    <source>
        <dbReference type="RuleBase" id="RU369025"/>
    </source>
</evidence>
<dbReference type="RefSeq" id="WP_187542578.1">
    <property type="nucleotide sequence ID" value="NZ_CP060717.1"/>
</dbReference>
<feature type="transmembrane region" description="Helical" evidence="7">
    <location>
        <begin position="34"/>
        <end position="55"/>
    </location>
</feature>
<feature type="transmembrane region" description="Helical" evidence="7">
    <location>
        <begin position="109"/>
        <end position="128"/>
    </location>
</feature>
<feature type="domain" description="Mechanosensitive ion channel transmembrane helices 2/3" evidence="9">
    <location>
        <begin position="154"/>
        <end position="194"/>
    </location>
</feature>
<keyword evidence="7" id="KW-0407">Ion channel</keyword>
<keyword evidence="7" id="KW-0997">Cell inner membrane</keyword>
<evidence type="ECO:0000256" key="1">
    <source>
        <dbReference type="ARBA" id="ARBA00004651"/>
    </source>
</evidence>
<evidence type="ECO:0000313" key="11">
    <source>
        <dbReference type="Proteomes" id="UP000515955"/>
    </source>
</evidence>
<gene>
    <name evidence="10" type="ORF">H9L12_03135</name>
</gene>
<dbReference type="AlphaFoldDB" id="A0A7G9SCL2"/>
<evidence type="ECO:0000256" key="4">
    <source>
        <dbReference type="ARBA" id="ARBA00022692"/>
    </source>
</evidence>
<dbReference type="PANTHER" id="PTHR30221">
    <property type="entry name" value="SMALL-CONDUCTANCE MECHANOSENSITIVE CHANNEL"/>
    <property type="match status" value="1"/>
</dbReference>
<dbReference type="SUPFAM" id="SSF82861">
    <property type="entry name" value="Mechanosensitive channel protein MscS (YggB), transmembrane region"/>
    <property type="match status" value="1"/>
</dbReference>
<evidence type="ECO:0000313" key="10">
    <source>
        <dbReference type="EMBL" id="QNN65587.1"/>
    </source>
</evidence>
<dbReference type="InterPro" id="IPR011066">
    <property type="entry name" value="MscS_channel_C_sf"/>
</dbReference>
<evidence type="ECO:0000259" key="8">
    <source>
        <dbReference type="Pfam" id="PF00924"/>
    </source>
</evidence>
<keyword evidence="6 7" id="KW-0472">Membrane</keyword>
<dbReference type="PANTHER" id="PTHR30221:SF1">
    <property type="entry name" value="SMALL-CONDUCTANCE MECHANOSENSITIVE CHANNEL"/>
    <property type="match status" value="1"/>
</dbReference>
<keyword evidence="11" id="KW-1185">Reference proteome</keyword>
<dbReference type="InterPro" id="IPR045275">
    <property type="entry name" value="MscS_archaea/bacteria_type"/>
</dbReference>
<comment type="caution">
    <text evidence="7">Lacks conserved residue(s) required for the propagation of feature annotation.</text>
</comment>
<keyword evidence="3" id="KW-1003">Cell membrane</keyword>
<organism evidence="10 11">
    <name type="scientific">Sphingomonas rhizophila</name>
    <dbReference type="NCBI Taxonomy" id="2071607"/>
    <lineage>
        <taxon>Bacteria</taxon>
        <taxon>Pseudomonadati</taxon>
        <taxon>Pseudomonadota</taxon>
        <taxon>Alphaproteobacteria</taxon>
        <taxon>Sphingomonadales</taxon>
        <taxon>Sphingomonadaceae</taxon>
        <taxon>Sphingomonas</taxon>
    </lineage>
</organism>
<dbReference type="InterPro" id="IPR011014">
    <property type="entry name" value="MscS_channel_TM-2"/>
</dbReference>
<keyword evidence="4 7" id="KW-0812">Transmembrane</keyword>
<feature type="domain" description="Mechanosensitive ion channel MscS" evidence="8">
    <location>
        <begin position="196"/>
        <end position="260"/>
    </location>
</feature>
<dbReference type="SUPFAM" id="SSF50182">
    <property type="entry name" value="Sm-like ribonucleoproteins"/>
    <property type="match status" value="1"/>
</dbReference>
<dbReference type="Pfam" id="PF21088">
    <property type="entry name" value="MS_channel_1st"/>
    <property type="match status" value="1"/>
</dbReference>
<feature type="transmembrane region" description="Helical" evidence="7">
    <location>
        <begin position="180"/>
        <end position="204"/>
    </location>
</feature>
<dbReference type="EMBL" id="CP060717">
    <property type="protein sequence ID" value="QNN65587.1"/>
    <property type="molecule type" value="Genomic_DNA"/>
</dbReference>